<protein>
    <submittedName>
        <fullName evidence="2">Uncharacterized protein</fullName>
    </submittedName>
</protein>
<proteinExistence type="predicted"/>
<dbReference type="AlphaFoldDB" id="A0A146G090"/>
<gene>
    <name evidence="2" type="ORF">RIB2604_03701460</name>
</gene>
<accession>A0A146G090</accession>
<reference evidence="2 3" key="1">
    <citation type="journal article" date="2016" name="DNA Res.">
        <title>Genome sequence of Aspergillus luchuensis NBRC 4314.</title>
        <authorList>
            <person name="Yamada O."/>
            <person name="Machida M."/>
            <person name="Hosoyama A."/>
            <person name="Goto M."/>
            <person name="Takahashi T."/>
            <person name="Futagami T."/>
            <person name="Yamagata Y."/>
            <person name="Takeuchi M."/>
            <person name="Kobayashi T."/>
            <person name="Koike H."/>
            <person name="Abe K."/>
            <person name="Asai K."/>
            <person name="Arita M."/>
            <person name="Fujita N."/>
            <person name="Fukuda K."/>
            <person name="Higa K."/>
            <person name="Horikawa H."/>
            <person name="Ishikawa T."/>
            <person name="Jinno K."/>
            <person name="Kato Y."/>
            <person name="Kirimura K."/>
            <person name="Mizutani O."/>
            <person name="Nakasone K."/>
            <person name="Sano M."/>
            <person name="Shiraishi Y."/>
            <person name="Tsukahara M."/>
            <person name="Gomi K."/>
        </authorList>
    </citation>
    <scope>NUCLEOTIDE SEQUENCE [LARGE SCALE GENOMIC DNA]</scope>
    <source>
        <strain evidence="2 3">RIB 2604</strain>
    </source>
</reference>
<comment type="caution">
    <text evidence="2">The sequence shown here is derived from an EMBL/GenBank/DDBJ whole genome shotgun (WGS) entry which is preliminary data.</text>
</comment>
<reference evidence="3" key="2">
    <citation type="submission" date="2016-02" db="EMBL/GenBank/DDBJ databases">
        <title>Genome sequencing of Aspergillus luchuensis NBRC 4314.</title>
        <authorList>
            <person name="Yamada O."/>
        </authorList>
    </citation>
    <scope>NUCLEOTIDE SEQUENCE [LARGE SCALE GENOMIC DNA]</scope>
    <source>
        <strain evidence="3">RIB 2604</strain>
    </source>
</reference>
<dbReference type="Proteomes" id="UP000075230">
    <property type="component" value="Unassembled WGS sequence"/>
</dbReference>
<name>A0A146G090_ASPKA</name>
<organism evidence="2 3">
    <name type="scientific">Aspergillus kawachii</name>
    <name type="common">White koji mold</name>
    <name type="synonym">Aspergillus awamori var. kawachi</name>
    <dbReference type="NCBI Taxonomy" id="1069201"/>
    <lineage>
        <taxon>Eukaryota</taxon>
        <taxon>Fungi</taxon>
        <taxon>Dikarya</taxon>
        <taxon>Ascomycota</taxon>
        <taxon>Pezizomycotina</taxon>
        <taxon>Eurotiomycetes</taxon>
        <taxon>Eurotiomycetidae</taxon>
        <taxon>Eurotiales</taxon>
        <taxon>Aspergillaceae</taxon>
        <taxon>Aspergillus</taxon>
        <taxon>Aspergillus subgen. Circumdati</taxon>
    </lineage>
</organism>
<dbReference type="EMBL" id="BCWF01000036">
    <property type="protein sequence ID" value="GAT30937.1"/>
    <property type="molecule type" value="Genomic_DNA"/>
</dbReference>
<feature type="compositionally biased region" description="Basic and acidic residues" evidence="1">
    <location>
        <begin position="59"/>
        <end position="73"/>
    </location>
</feature>
<evidence type="ECO:0000313" key="2">
    <source>
        <dbReference type="EMBL" id="GAT30937.1"/>
    </source>
</evidence>
<evidence type="ECO:0000313" key="3">
    <source>
        <dbReference type="Proteomes" id="UP000075230"/>
    </source>
</evidence>
<evidence type="ECO:0000256" key="1">
    <source>
        <dbReference type="SAM" id="MobiDB-lite"/>
    </source>
</evidence>
<sequence length="83" mass="9382">MPTWTTVNQSVSLGQDIGFLAEGVRVRYFFPAHVVPEKFRFPCSPKRRVLGHTGIGGWSREDPYQEPEREKLGAAESSEAYPE</sequence>
<feature type="region of interest" description="Disordered" evidence="1">
    <location>
        <begin position="51"/>
        <end position="83"/>
    </location>
</feature>